<evidence type="ECO:0000313" key="5">
    <source>
        <dbReference type="Proteomes" id="UP000075799"/>
    </source>
</evidence>
<evidence type="ECO:0000313" key="2">
    <source>
        <dbReference type="EMBL" id="KYG62728.1"/>
    </source>
</evidence>
<comment type="caution">
    <text evidence="3">The sequence shown here is derived from an EMBL/GenBank/DDBJ whole genome shotgun (WGS) entry which is preliminary data.</text>
</comment>
<dbReference type="Proteomes" id="UP000075391">
    <property type="component" value="Unassembled WGS sequence"/>
</dbReference>
<feature type="signal peptide" evidence="1">
    <location>
        <begin position="1"/>
        <end position="19"/>
    </location>
</feature>
<evidence type="ECO:0000313" key="4">
    <source>
        <dbReference type="Proteomes" id="UP000075391"/>
    </source>
</evidence>
<reference evidence="4 5" key="1">
    <citation type="submission" date="2016-03" db="EMBL/GenBank/DDBJ databases">
        <authorList>
            <person name="Ploux O."/>
        </authorList>
    </citation>
    <scope>NUCLEOTIDE SEQUENCE [LARGE SCALE GENOMIC DNA]</scope>
    <source>
        <strain evidence="3 4">BER2</strain>
        <strain evidence="2 5">EC13</strain>
    </source>
</reference>
<gene>
    <name evidence="3" type="ORF">AZI85_03985</name>
    <name evidence="2" type="ORF">AZI87_15715</name>
</gene>
<dbReference type="RefSeq" id="WP_063209019.1">
    <property type="nucleotide sequence ID" value="NZ_CP168967.1"/>
</dbReference>
<evidence type="ECO:0000313" key="3">
    <source>
        <dbReference type="EMBL" id="KYG64578.1"/>
    </source>
</evidence>
<keyword evidence="1" id="KW-0732">Signal</keyword>
<name>A0A150WKY0_BDEBC</name>
<accession>A0A150WKY0</accession>
<evidence type="ECO:0000256" key="1">
    <source>
        <dbReference type="SAM" id="SignalP"/>
    </source>
</evidence>
<dbReference type="Proteomes" id="UP000075799">
    <property type="component" value="Unassembled WGS sequence"/>
</dbReference>
<dbReference type="EMBL" id="LUKD01000008">
    <property type="protein sequence ID" value="KYG62728.1"/>
    <property type="molecule type" value="Genomic_DNA"/>
</dbReference>
<proteinExistence type="predicted"/>
<dbReference type="EMBL" id="LUKF01000012">
    <property type="protein sequence ID" value="KYG64578.1"/>
    <property type="molecule type" value="Genomic_DNA"/>
</dbReference>
<dbReference type="OrthoDB" id="5296723at2"/>
<sequence>MMKYALMMVLVVTSTVAFAAPDAKPAKKTDMNFEDLLVSGQYHFSDEAVTTVEEDKVLNSLIGVRADFKDRMKQSATLGEVKGK</sequence>
<dbReference type="AlphaFoldDB" id="A0A150WKY0"/>
<organism evidence="3 4">
    <name type="scientific">Bdellovibrio bacteriovorus</name>
    <dbReference type="NCBI Taxonomy" id="959"/>
    <lineage>
        <taxon>Bacteria</taxon>
        <taxon>Pseudomonadati</taxon>
        <taxon>Bdellovibrionota</taxon>
        <taxon>Bdellovibrionia</taxon>
        <taxon>Bdellovibrionales</taxon>
        <taxon>Pseudobdellovibrionaceae</taxon>
        <taxon>Bdellovibrio</taxon>
    </lineage>
</organism>
<feature type="chain" id="PRO_5013477325" evidence="1">
    <location>
        <begin position="20"/>
        <end position="84"/>
    </location>
</feature>
<protein>
    <submittedName>
        <fullName evidence="3">Uncharacterized protein</fullName>
    </submittedName>
</protein>